<dbReference type="EMBL" id="BEXD01004056">
    <property type="protein sequence ID" value="GBC06177.1"/>
    <property type="molecule type" value="Genomic_DNA"/>
</dbReference>
<evidence type="ECO:0000256" key="2">
    <source>
        <dbReference type="ARBA" id="ARBA00022723"/>
    </source>
</evidence>
<sequence length="427" mass="49008">MQSYAVSRVLGKQNSWNTYAVCLACNENLEENELKNHTFTNKKPQVKNHLKNCIYFREKVGGQEEVDAIINLTDNENEEIARQKRLRTDVDSGKIWKEKVVKYLKSMSMQSNFDTVFFKLTEGEISSIRSFTSTSTAPSKRHFRLIKAGDHNVMGNILVQALTKKEQPMFERLLLRVTVSNGFPFQWIENQATLDLFEFLNPNLILPGRKPLSTHILKDETDNLDVSLFITSSGEILIWKVSDISSERERMIEIIPKIEDLIKGADELGTKVIAITSDSAAAYSGARRQLRLEYPYIVFLPCFAHQCQLAICDIFKESLTLKTASTKAITAATYFKNGNNSYFIGKLRDIQKELYNKYYSIMVPGETRWNSHYFCFKSLVQFKQALQNLAIQHERPQLTSEANSSTSITNEIYLNDNICKILLDNDW</sequence>
<accession>A0A2Z6SJ70</accession>
<protein>
    <recommendedName>
        <fullName evidence="8">DUF659 domain-containing protein</fullName>
    </recommendedName>
</protein>
<evidence type="ECO:0000256" key="5">
    <source>
        <dbReference type="ARBA" id="ARBA00023242"/>
    </source>
</evidence>
<evidence type="ECO:0000256" key="1">
    <source>
        <dbReference type="ARBA" id="ARBA00004123"/>
    </source>
</evidence>
<evidence type="ECO:0000313" key="6">
    <source>
        <dbReference type="EMBL" id="GBC06177.1"/>
    </source>
</evidence>
<reference evidence="6 7" key="1">
    <citation type="submission" date="2017-11" db="EMBL/GenBank/DDBJ databases">
        <title>The genome of Rhizophagus clarus HR1 reveals common genetic basis of auxotrophy among arbuscular mycorrhizal fungi.</title>
        <authorList>
            <person name="Kobayashi Y."/>
        </authorList>
    </citation>
    <scope>NUCLEOTIDE SEQUENCE [LARGE SCALE GENOMIC DNA]</scope>
    <source>
        <strain evidence="6 7">HR1</strain>
    </source>
</reference>
<dbReference type="InterPro" id="IPR012337">
    <property type="entry name" value="RNaseH-like_sf"/>
</dbReference>
<name>A0A2Z6SJ70_9GLOM</name>
<dbReference type="PANTHER" id="PTHR46481">
    <property type="entry name" value="ZINC FINGER BED DOMAIN-CONTAINING PROTEIN 4"/>
    <property type="match status" value="1"/>
</dbReference>
<evidence type="ECO:0008006" key="8">
    <source>
        <dbReference type="Google" id="ProtNLM"/>
    </source>
</evidence>
<dbReference type="PANTHER" id="PTHR46481:SF10">
    <property type="entry name" value="ZINC FINGER BED DOMAIN-CONTAINING PROTEIN 39"/>
    <property type="match status" value="1"/>
</dbReference>
<evidence type="ECO:0000313" key="7">
    <source>
        <dbReference type="Proteomes" id="UP000247702"/>
    </source>
</evidence>
<organism evidence="6 7">
    <name type="scientific">Rhizophagus clarus</name>
    <dbReference type="NCBI Taxonomy" id="94130"/>
    <lineage>
        <taxon>Eukaryota</taxon>
        <taxon>Fungi</taxon>
        <taxon>Fungi incertae sedis</taxon>
        <taxon>Mucoromycota</taxon>
        <taxon>Glomeromycotina</taxon>
        <taxon>Glomeromycetes</taxon>
        <taxon>Glomerales</taxon>
        <taxon>Glomeraceae</taxon>
        <taxon>Rhizophagus</taxon>
    </lineage>
</organism>
<keyword evidence="2" id="KW-0479">Metal-binding</keyword>
<dbReference type="Proteomes" id="UP000247702">
    <property type="component" value="Unassembled WGS sequence"/>
</dbReference>
<keyword evidence="4" id="KW-0862">Zinc</keyword>
<comment type="subcellular location">
    <subcellularLocation>
        <location evidence="1">Nucleus</location>
    </subcellularLocation>
</comment>
<dbReference type="GO" id="GO:0008270">
    <property type="term" value="F:zinc ion binding"/>
    <property type="evidence" value="ECO:0007669"/>
    <property type="project" value="UniProtKB-KW"/>
</dbReference>
<proteinExistence type="predicted"/>
<dbReference type="InterPro" id="IPR052035">
    <property type="entry name" value="ZnF_BED_domain_contain"/>
</dbReference>
<dbReference type="STRING" id="94130.A0A2Z6SJ70"/>
<gene>
    <name evidence="6" type="ORF">RclHR1_06670017</name>
</gene>
<comment type="caution">
    <text evidence="6">The sequence shown here is derived from an EMBL/GenBank/DDBJ whole genome shotgun (WGS) entry which is preliminary data.</text>
</comment>
<dbReference type="GO" id="GO:0005634">
    <property type="term" value="C:nucleus"/>
    <property type="evidence" value="ECO:0007669"/>
    <property type="project" value="UniProtKB-SubCell"/>
</dbReference>
<dbReference type="AlphaFoldDB" id="A0A2Z6SJ70"/>
<keyword evidence="7" id="KW-1185">Reference proteome</keyword>
<evidence type="ECO:0000256" key="4">
    <source>
        <dbReference type="ARBA" id="ARBA00022833"/>
    </source>
</evidence>
<dbReference type="SUPFAM" id="SSF53098">
    <property type="entry name" value="Ribonuclease H-like"/>
    <property type="match status" value="1"/>
</dbReference>
<keyword evidence="3" id="KW-0863">Zinc-finger</keyword>
<evidence type="ECO:0000256" key="3">
    <source>
        <dbReference type="ARBA" id="ARBA00022771"/>
    </source>
</evidence>
<keyword evidence="5" id="KW-0539">Nucleus</keyword>